<sequence>VLGCTSLALNMNTARSYQVDSLFFLCALNRFVFNPKEGVDNPAMVHVEDSVRVASPLPRVCVLKREDGEHFGFHLRVERGRPGHVIRQVELLGVAGRSGLRDGDHLLEVNELFVDDMEHMEVVRRILVSGSQLFLLVLGSEEYEQAMAQGWNLREVARAQRGDAWRPPRLCHITKDPVTGLGIIILPVKGEKGKFTISPASGGPAEKAGVRKGDRLVWINGAMASEFLHSAIIKMVGTYVYSICVKKCSDHMTVLVIDSESEKSYVRRGMPIVPVLADPQNMALRPRRLRLAQGHSGYGFLLRQEKIIAGRSVHMLREVDAGSPAEAAGIKDGELLLEVNGESTDSLGHEDVVSKIRQSGKHVTLTTMTVHGQDLYTQLGLSPLLFCEDLFSGNEQHESPAPQDQSPAALRLPAPSAESQEELRDEPSPRLCLLQRGSVGFGFHLDCSQQKPGTIINQVAAGGPAESSGLLQGDVVVEVNGQNVEEECMEDVILLMKKEGHSLSLLVIDKPAAVTYSRPRLATFWYYARVELVPPSPAEIPQAVASAKELIKGFQAGRLGHTTVRDALRNGLVATEVLMWFYIGEIIGKRGIVGYDV</sequence>
<dbReference type="InterPro" id="IPR036034">
    <property type="entry name" value="PDZ_sf"/>
</dbReference>
<keyword evidence="14" id="KW-1185">Reference proteome</keyword>
<dbReference type="GO" id="GO:0016324">
    <property type="term" value="C:apical plasma membrane"/>
    <property type="evidence" value="ECO:0007669"/>
    <property type="project" value="TreeGrafter"/>
</dbReference>
<feature type="domain" description="PDZ" evidence="12">
    <location>
        <begin position="170"/>
        <end position="236"/>
    </location>
</feature>
<keyword evidence="3" id="KW-0813">Transport</keyword>
<comment type="similarity">
    <text evidence="2">Belongs to the ATPase g subunit family.</text>
</comment>
<dbReference type="PANTHER" id="PTHR14191">
    <property type="entry name" value="PDZ DOMAIN CONTAINING PROTEIN"/>
    <property type="match status" value="1"/>
</dbReference>
<evidence type="ECO:0000256" key="1">
    <source>
        <dbReference type="ARBA" id="ARBA00004325"/>
    </source>
</evidence>
<dbReference type="AlphaFoldDB" id="A0AAD8YWN0"/>
<dbReference type="Pfam" id="PF00595">
    <property type="entry name" value="PDZ"/>
    <property type="match status" value="3"/>
</dbReference>
<evidence type="ECO:0000313" key="14">
    <source>
        <dbReference type="Proteomes" id="UP001239994"/>
    </source>
</evidence>
<gene>
    <name evidence="13" type="ORF">P4O66_016310</name>
</gene>
<dbReference type="Gene3D" id="2.30.42.10">
    <property type="match status" value="4"/>
</dbReference>
<keyword evidence="4" id="KW-0138">CF(0)</keyword>
<dbReference type="InterPro" id="IPR051067">
    <property type="entry name" value="NHER"/>
</dbReference>
<keyword evidence="8" id="KW-0496">Mitochondrion</keyword>
<dbReference type="GO" id="GO:0045259">
    <property type="term" value="C:proton-transporting ATP synthase complex"/>
    <property type="evidence" value="ECO:0007669"/>
    <property type="project" value="UniProtKB-KW"/>
</dbReference>
<evidence type="ECO:0000256" key="3">
    <source>
        <dbReference type="ARBA" id="ARBA00022448"/>
    </source>
</evidence>
<dbReference type="CDD" id="cd06768">
    <property type="entry name" value="PDZ_NHERF-like"/>
    <property type="match status" value="4"/>
</dbReference>
<feature type="compositionally biased region" description="Low complexity" evidence="11">
    <location>
        <begin position="406"/>
        <end position="417"/>
    </location>
</feature>
<feature type="domain" description="PDZ" evidence="12">
    <location>
        <begin position="59"/>
        <end position="141"/>
    </location>
</feature>
<dbReference type="PROSITE" id="PS50106">
    <property type="entry name" value="PDZ"/>
    <property type="match status" value="4"/>
</dbReference>
<feature type="domain" description="PDZ" evidence="12">
    <location>
        <begin position="431"/>
        <end position="511"/>
    </location>
</feature>
<dbReference type="SUPFAM" id="SSF50156">
    <property type="entry name" value="PDZ domain-like"/>
    <property type="match status" value="4"/>
</dbReference>
<accession>A0AAD8YWN0</accession>
<evidence type="ECO:0000256" key="9">
    <source>
        <dbReference type="ARBA" id="ARBA00023136"/>
    </source>
</evidence>
<dbReference type="EMBL" id="JAROKS010000023">
    <property type="protein sequence ID" value="KAK1787829.1"/>
    <property type="molecule type" value="Genomic_DNA"/>
</dbReference>
<evidence type="ECO:0000313" key="13">
    <source>
        <dbReference type="EMBL" id="KAK1787829.1"/>
    </source>
</evidence>
<comment type="caution">
    <text evidence="13">The sequence shown here is derived from an EMBL/GenBank/DDBJ whole genome shotgun (WGS) entry which is preliminary data.</text>
</comment>
<dbReference type="Proteomes" id="UP001239994">
    <property type="component" value="Unassembled WGS sequence"/>
</dbReference>
<evidence type="ECO:0000259" key="12">
    <source>
        <dbReference type="PROSITE" id="PS50106"/>
    </source>
</evidence>
<dbReference type="GO" id="GO:0072659">
    <property type="term" value="P:protein localization to plasma membrane"/>
    <property type="evidence" value="ECO:0007669"/>
    <property type="project" value="TreeGrafter"/>
</dbReference>
<dbReference type="InterPro" id="IPR001478">
    <property type="entry name" value="PDZ"/>
</dbReference>
<feature type="region of interest" description="Disordered" evidence="11">
    <location>
        <begin position="394"/>
        <end position="428"/>
    </location>
</feature>
<evidence type="ECO:0000256" key="7">
    <source>
        <dbReference type="ARBA" id="ARBA00023065"/>
    </source>
</evidence>
<keyword evidence="10" id="KW-0066">ATP synthesis</keyword>
<dbReference type="GO" id="GO:0031966">
    <property type="term" value="C:mitochondrial membrane"/>
    <property type="evidence" value="ECO:0007669"/>
    <property type="project" value="UniProtKB-SubCell"/>
</dbReference>
<feature type="non-terminal residue" evidence="13">
    <location>
        <position position="597"/>
    </location>
</feature>
<dbReference type="GO" id="GO:0015986">
    <property type="term" value="P:proton motive force-driven ATP synthesis"/>
    <property type="evidence" value="ECO:0007669"/>
    <property type="project" value="InterPro"/>
</dbReference>
<evidence type="ECO:0000256" key="4">
    <source>
        <dbReference type="ARBA" id="ARBA00022547"/>
    </source>
</evidence>
<keyword evidence="5" id="KW-0677">Repeat</keyword>
<comment type="subcellular location">
    <subcellularLocation>
        <location evidence="1">Mitochondrion membrane</location>
    </subcellularLocation>
</comment>
<dbReference type="Pfam" id="PF04718">
    <property type="entry name" value="ATP-synt_G"/>
    <property type="match status" value="1"/>
</dbReference>
<feature type="domain" description="PDZ" evidence="12">
    <location>
        <begin position="288"/>
        <end position="371"/>
    </location>
</feature>
<evidence type="ECO:0000256" key="2">
    <source>
        <dbReference type="ARBA" id="ARBA00005699"/>
    </source>
</evidence>
<dbReference type="GO" id="GO:0043495">
    <property type="term" value="F:protein-membrane adaptor activity"/>
    <property type="evidence" value="ECO:0007669"/>
    <property type="project" value="TreeGrafter"/>
</dbReference>
<dbReference type="SMART" id="SM00228">
    <property type="entry name" value="PDZ"/>
    <property type="match status" value="4"/>
</dbReference>
<evidence type="ECO:0000256" key="8">
    <source>
        <dbReference type="ARBA" id="ARBA00023128"/>
    </source>
</evidence>
<protein>
    <recommendedName>
        <fullName evidence="12">PDZ domain-containing protein</fullName>
    </recommendedName>
</protein>
<evidence type="ECO:0000256" key="10">
    <source>
        <dbReference type="ARBA" id="ARBA00023310"/>
    </source>
</evidence>
<reference evidence="13" key="1">
    <citation type="submission" date="2023-03" db="EMBL/GenBank/DDBJ databases">
        <title>Electrophorus voltai genome.</title>
        <authorList>
            <person name="Bian C."/>
        </authorList>
    </citation>
    <scope>NUCLEOTIDE SEQUENCE</scope>
    <source>
        <strain evidence="13">CB-2022</strain>
        <tissue evidence="13">Muscle</tissue>
    </source>
</reference>
<evidence type="ECO:0000256" key="11">
    <source>
        <dbReference type="SAM" id="MobiDB-lite"/>
    </source>
</evidence>
<evidence type="ECO:0000256" key="5">
    <source>
        <dbReference type="ARBA" id="ARBA00022737"/>
    </source>
</evidence>
<name>A0AAD8YWN0_9TELE</name>
<dbReference type="InterPro" id="IPR006808">
    <property type="entry name" value="ATP_synth_F0_gsu_mt"/>
</dbReference>
<dbReference type="GO" id="GO:0015078">
    <property type="term" value="F:proton transmembrane transporter activity"/>
    <property type="evidence" value="ECO:0007669"/>
    <property type="project" value="InterPro"/>
</dbReference>
<organism evidence="13 14">
    <name type="scientific">Electrophorus voltai</name>
    <dbReference type="NCBI Taxonomy" id="2609070"/>
    <lineage>
        <taxon>Eukaryota</taxon>
        <taxon>Metazoa</taxon>
        <taxon>Chordata</taxon>
        <taxon>Craniata</taxon>
        <taxon>Vertebrata</taxon>
        <taxon>Euteleostomi</taxon>
        <taxon>Actinopterygii</taxon>
        <taxon>Neopterygii</taxon>
        <taxon>Teleostei</taxon>
        <taxon>Ostariophysi</taxon>
        <taxon>Gymnotiformes</taxon>
        <taxon>Gymnotoidei</taxon>
        <taxon>Gymnotidae</taxon>
        <taxon>Electrophorus</taxon>
    </lineage>
</organism>
<proteinExistence type="inferred from homology"/>
<keyword evidence="7" id="KW-0406">Ion transport</keyword>
<dbReference type="PANTHER" id="PTHR14191:SF20">
    <property type="entry name" value="NA(+)_H(+) EXCHANGE REGULATORY COFACTOR NHE-RF4"/>
    <property type="match status" value="1"/>
</dbReference>
<keyword evidence="6" id="KW-0375">Hydrogen ion transport</keyword>
<evidence type="ECO:0000256" key="6">
    <source>
        <dbReference type="ARBA" id="ARBA00022781"/>
    </source>
</evidence>
<keyword evidence="9" id="KW-0472">Membrane</keyword>